<gene>
    <name evidence="1" type="ORF">pdam_00004124</name>
</gene>
<evidence type="ECO:0000313" key="2">
    <source>
        <dbReference type="Proteomes" id="UP000275408"/>
    </source>
</evidence>
<dbReference type="OrthoDB" id="5962533at2759"/>
<accession>A0A3M6TWE8</accession>
<protein>
    <submittedName>
        <fullName evidence="1">Uncharacterized protein</fullName>
    </submittedName>
</protein>
<proteinExistence type="predicted"/>
<dbReference type="Proteomes" id="UP000275408">
    <property type="component" value="Unassembled WGS sequence"/>
</dbReference>
<keyword evidence="2" id="KW-1185">Reference proteome</keyword>
<name>A0A3M6TWE8_POCDA</name>
<comment type="caution">
    <text evidence="1">The sequence shown here is derived from an EMBL/GenBank/DDBJ whole genome shotgun (WGS) entry which is preliminary data.</text>
</comment>
<dbReference type="AlphaFoldDB" id="A0A3M6TWE8"/>
<reference evidence="1 2" key="1">
    <citation type="journal article" date="2018" name="Sci. Rep.">
        <title>Comparative analysis of the Pocillopora damicornis genome highlights role of immune system in coral evolution.</title>
        <authorList>
            <person name="Cunning R."/>
            <person name="Bay R.A."/>
            <person name="Gillette P."/>
            <person name="Baker A.C."/>
            <person name="Traylor-Knowles N."/>
        </authorList>
    </citation>
    <scope>NUCLEOTIDE SEQUENCE [LARGE SCALE GENOMIC DNA]</scope>
    <source>
        <strain evidence="1">RSMAS</strain>
        <tissue evidence="1">Whole animal</tissue>
    </source>
</reference>
<organism evidence="1 2">
    <name type="scientific">Pocillopora damicornis</name>
    <name type="common">Cauliflower coral</name>
    <name type="synonym">Millepora damicornis</name>
    <dbReference type="NCBI Taxonomy" id="46731"/>
    <lineage>
        <taxon>Eukaryota</taxon>
        <taxon>Metazoa</taxon>
        <taxon>Cnidaria</taxon>
        <taxon>Anthozoa</taxon>
        <taxon>Hexacorallia</taxon>
        <taxon>Scleractinia</taxon>
        <taxon>Astrocoeniina</taxon>
        <taxon>Pocilloporidae</taxon>
        <taxon>Pocillopora</taxon>
    </lineage>
</organism>
<sequence length="358" mass="41066">MSKEREHLYLHEIAKRSRNLNKKIGKYVLEVYDVLEVIVKEYMERKRNDQTGNPSLISILIEHFTAIFWSLKLHLKFHRDATATSEDDAEADKKLKDMARWELVCLTADDMNEDPDEKNVIDPGSKILEIVSVITSSKDLPEGSKAHADEVMAQVTALFRSFNSLNVFKPEALAVVSHNNKSFVGASIAVSNFLRPLYLHKRIADFKKPRLREAIIFHQPLNTEDTQDWTSEAINIMGTYKPACTNCRRTFERLSGFVPETEPVDGKNRTFLGACAEFCPVDKLLHDETNASDGQEIGNRLQRNLERCLTYFTKFNAISKQCQDAEDSKDIQKIREVYTQIHPTVHIFGRIPDCNDRF</sequence>
<dbReference type="EMBL" id="RCHS01002783">
    <property type="protein sequence ID" value="RMX45743.1"/>
    <property type="molecule type" value="Genomic_DNA"/>
</dbReference>
<evidence type="ECO:0000313" key="1">
    <source>
        <dbReference type="EMBL" id="RMX45743.1"/>
    </source>
</evidence>